<evidence type="ECO:0000313" key="7">
    <source>
        <dbReference type="Proteomes" id="UP000201613"/>
    </source>
</evidence>
<dbReference type="GO" id="GO:0043565">
    <property type="term" value="F:sequence-specific DNA binding"/>
    <property type="evidence" value="ECO:0007669"/>
    <property type="project" value="TreeGrafter"/>
</dbReference>
<evidence type="ECO:0000256" key="4">
    <source>
        <dbReference type="ARBA" id="ARBA00023163"/>
    </source>
</evidence>
<dbReference type="InterPro" id="IPR036388">
    <property type="entry name" value="WH-like_DNA-bd_sf"/>
</dbReference>
<dbReference type="RefSeq" id="WP_093992563.1">
    <property type="nucleotide sequence ID" value="NZ_FXZK01000004.1"/>
</dbReference>
<evidence type="ECO:0000259" key="5">
    <source>
        <dbReference type="PROSITE" id="PS50931"/>
    </source>
</evidence>
<name>A0A238LHN0_9RHOB</name>
<comment type="similarity">
    <text evidence="1">Belongs to the LysR transcriptional regulatory family.</text>
</comment>
<dbReference type="InterPro" id="IPR000847">
    <property type="entry name" value="LysR_HTH_N"/>
</dbReference>
<accession>A0A238LHN0</accession>
<dbReference type="PANTHER" id="PTHR30537:SF3">
    <property type="entry name" value="TRANSCRIPTIONAL REGULATORY PROTEIN"/>
    <property type="match status" value="1"/>
</dbReference>
<dbReference type="PROSITE" id="PS50931">
    <property type="entry name" value="HTH_LYSR"/>
    <property type="match status" value="1"/>
</dbReference>
<dbReference type="InterPro" id="IPR058163">
    <property type="entry name" value="LysR-type_TF_proteobact-type"/>
</dbReference>
<dbReference type="Proteomes" id="UP000201613">
    <property type="component" value="Unassembled WGS sequence"/>
</dbReference>
<dbReference type="GO" id="GO:0006351">
    <property type="term" value="P:DNA-templated transcription"/>
    <property type="evidence" value="ECO:0007669"/>
    <property type="project" value="TreeGrafter"/>
</dbReference>
<dbReference type="InterPro" id="IPR036390">
    <property type="entry name" value="WH_DNA-bd_sf"/>
</dbReference>
<evidence type="ECO:0000313" key="6">
    <source>
        <dbReference type="EMBL" id="SMY08390.1"/>
    </source>
</evidence>
<dbReference type="GO" id="GO:0003700">
    <property type="term" value="F:DNA-binding transcription factor activity"/>
    <property type="evidence" value="ECO:0007669"/>
    <property type="project" value="InterPro"/>
</dbReference>
<dbReference type="SUPFAM" id="SSF46785">
    <property type="entry name" value="Winged helix' DNA-binding domain"/>
    <property type="match status" value="1"/>
</dbReference>
<dbReference type="Gene3D" id="3.40.190.290">
    <property type="match status" value="1"/>
</dbReference>
<dbReference type="AlphaFoldDB" id="A0A238LHN0"/>
<dbReference type="Pfam" id="PF00126">
    <property type="entry name" value="HTH_1"/>
    <property type="match status" value="1"/>
</dbReference>
<dbReference type="PANTHER" id="PTHR30537">
    <property type="entry name" value="HTH-TYPE TRANSCRIPTIONAL REGULATOR"/>
    <property type="match status" value="1"/>
</dbReference>
<dbReference type="EMBL" id="FXZK01000004">
    <property type="protein sequence ID" value="SMY08390.1"/>
    <property type="molecule type" value="Genomic_DNA"/>
</dbReference>
<keyword evidence="7" id="KW-1185">Reference proteome</keyword>
<reference evidence="7" key="1">
    <citation type="submission" date="2017-05" db="EMBL/GenBank/DDBJ databases">
        <authorList>
            <person name="Rodrigo-Torres L."/>
            <person name="Arahal R. D."/>
            <person name="Lucena T."/>
        </authorList>
    </citation>
    <scope>NUCLEOTIDE SEQUENCE [LARGE SCALE GENOMIC DNA]</scope>
    <source>
        <strain evidence="7">CECT 8899</strain>
    </source>
</reference>
<gene>
    <name evidence="6" type="primary">yofA</name>
    <name evidence="6" type="ORF">LOM8899_02541</name>
</gene>
<feature type="domain" description="HTH lysR-type" evidence="5">
    <location>
        <begin position="6"/>
        <end position="63"/>
    </location>
</feature>
<proteinExistence type="inferred from homology"/>
<sequence length="307" mass="33647">MKSDFHEWSDVRVFLAVMREGSTLAASKVLGMAQPTVARRIDVLEHVTGLVLFDRSTKGFRPTVAAHALLPLAEAIEAAAADFGEVAARQRTAPLRPIRLSMTPNSLTTNLTSILARFRDAYPGTTFEFVATLDAVDLIKGDADVALRYARSIADERLFRTKMGDVYCSYFASPAYIDRHGLPRSVDEAAGHKFIINERLQGSSEPDQWLLSHISPDQIVARCQDFESVTAAVQTGMGIGVLGRIGATRSGLVRCFDPPDPVFASVWLVTGPDAHRRPEVRAFVADFAPRYAAFLKAEREEVLGTDP</sequence>
<evidence type="ECO:0000256" key="3">
    <source>
        <dbReference type="ARBA" id="ARBA00023125"/>
    </source>
</evidence>
<protein>
    <submittedName>
        <fullName evidence="6">HTH-type transcriptional regulator YofA</fullName>
    </submittedName>
</protein>
<dbReference type="OrthoDB" id="9796526at2"/>
<evidence type="ECO:0000256" key="2">
    <source>
        <dbReference type="ARBA" id="ARBA00023015"/>
    </source>
</evidence>
<keyword evidence="4" id="KW-0804">Transcription</keyword>
<dbReference type="InterPro" id="IPR005119">
    <property type="entry name" value="LysR_subst-bd"/>
</dbReference>
<dbReference type="SUPFAM" id="SSF53850">
    <property type="entry name" value="Periplasmic binding protein-like II"/>
    <property type="match status" value="1"/>
</dbReference>
<dbReference type="Gene3D" id="1.10.10.10">
    <property type="entry name" value="Winged helix-like DNA-binding domain superfamily/Winged helix DNA-binding domain"/>
    <property type="match status" value="1"/>
</dbReference>
<evidence type="ECO:0000256" key="1">
    <source>
        <dbReference type="ARBA" id="ARBA00009437"/>
    </source>
</evidence>
<organism evidence="6 7">
    <name type="scientific">Flavimaricola marinus</name>
    <dbReference type="NCBI Taxonomy" id="1819565"/>
    <lineage>
        <taxon>Bacteria</taxon>
        <taxon>Pseudomonadati</taxon>
        <taxon>Pseudomonadota</taxon>
        <taxon>Alphaproteobacteria</taxon>
        <taxon>Rhodobacterales</taxon>
        <taxon>Paracoccaceae</taxon>
        <taxon>Flavimaricola</taxon>
    </lineage>
</organism>
<keyword evidence="2" id="KW-0805">Transcription regulation</keyword>
<dbReference type="Pfam" id="PF03466">
    <property type="entry name" value="LysR_substrate"/>
    <property type="match status" value="1"/>
</dbReference>
<keyword evidence="3" id="KW-0238">DNA-binding</keyword>